<sequence>MEGAMREAHSRAQFLRLAAVLVVIAAGLALRRFGYTVNLPFVVVKYGGSTLWGAMVYLLAALVLGKSPRSVIAVMALFMAVAVELFRFYHTPWLDAFRLTTAGALLLGRIFSVRNILAYAIGIAAACAFDSARR</sequence>
<evidence type="ECO:0000256" key="1">
    <source>
        <dbReference type="SAM" id="Phobius"/>
    </source>
</evidence>
<proteinExistence type="predicted"/>
<keyword evidence="1" id="KW-0812">Transmembrane</keyword>
<reference evidence="2 3" key="1">
    <citation type="submission" date="2017-04" db="EMBL/GenBank/DDBJ databases">
        <title>Complete genome sequences of Rhizobium genomic linages associated to common bean (phaseolus vulgaris).</title>
        <authorList>
            <person name="Santamaria R.I."/>
            <person name="Bustos P."/>
            <person name="Perez-Carrascal O."/>
            <person name="Martinez-Flores I."/>
            <person name="Juarez S."/>
            <person name="Lozano L."/>
            <person name="Miranda F."/>
            <person name="Vinuesa P."/>
            <person name="Martinez-Romero E."/>
            <person name="Cevallos M.A."/>
            <person name="Romero D."/>
            <person name="Davila G."/>
            <person name="Gonzalez V."/>
        </authorList>
    </citation>
    <scope>NUCLEOTIDE SEQUENCE [LARGE SCALE GENOMIC DNA]</scope>
    <source>
        <strain evidence="2 3">NXC12</strain>
    </source>
</reference>
<dbReference type="Proteomes" id="UP000194159">
    <property type="component" value="Chromosome"/>
</dbReference>
<organism evidence="2 3">
    <name type="scientific">Rhizobium etli</name>
    <dbReference type="NCBI Taxonomy" id="29449"/>
    <lineage>
        <taxon>Bacteria</taxon>
        <taxon>Pseudomonadati</taxon>
        <taxon>Pseudomonadota</taxon>
        <taxon>Alphaproteobacteria</taxon>
        <taxon>Hyphomicrobiales</taxon>
        <taxon>Rhizobiaceae</taxon>
        <taxon>Rhizobium/Agrobacterium group</taxon>
        <taxon>Rhizobium</taxon>
    </lineage>
</organism>
<dbReference type="EMBL" id="CP020906">
    <property type="protein sequence ID" value="ARQ09817.1"/>
    <property type="molecule type" value="Genomic_DNA"/>
</dbReference>
<evidence type="ECO:0000313" key="3">
    <source>
        <dbReference type="Proteomes" id="UP000194159"/>
    </source>
</evidence>
<accession>A0AAN1BF21</accession>
<dbReference type="InterPro" id="IPR021257">
    <property type="entry name" value="DUF2809"/>
</dbReference>
<keyword evidence="1" id="KW-0472">Membrane</keyword>
<evidence type="ECO:0000313" key="2">
    <source>
        <dbReference type="EMBL" id="ARQ09817.1"/>
    </source>
</evidence>
<feature type="transmembrane region" description="Helical" evidence="1">
    <location>
        <begin position="110"/>
        <end position="129"/>
    </location>
</feature>
<protein>
    <recommendedName>
        <fullName evidence="4">DUF2809 domain-containing protein</fullName>
    </recommendedName>
</protein>
<name>A0AAN1BF21_RHIET</name>
<feature type="transmembrane region" description="Helical" evidence="1">
    <location>
        <begin position="71"/>
        <end position="90"/>
    </location>
</feature>
<dbReference type="RefSeq" id="WP_420848855.1">
    <property type="nucleotide sequence ID" value="NZ_CP020906.1"/>
</dbReference>
<dbReference type="Pfam" id="PF10990">
    <property type="entry name" value="DUF2809"/>
    <property type="match status" value="1"/>
</dbReference>
<gene>
    <name evidence="2" type="ORF">NXC12_CH01773</name>
</gene>
<keyword evidence="1" id="KW-1133">Transmembrane helix</keyword>
<dbReference type="AlphaFoldDB" id="A0AAN1BF21"/>
<evidence type="ECO:0008006" key="4">
    <source>
        <dbReference type="Google" id="ProtNLM"/>
    </source>
</evidence>
<feature type="transmembrane region" description="Helical" evidence="1">
    <location>
        <begin position="14"/>
        <end position="34"/>
    </location>
</feature>
<feature type="transmembrane region" description="Helical" evidence="1">
    <location>
        <begin position="46"/>
        <end position="64"/>
    </location>
</feature>